<evidence type="ECO:0008006" key="4">
    <source>
        <dbReference type="Google" id="ProtNLM"/>
    </source>
</evidence>
<accession>A0A7X0C9I4</accession>
<evidence type="ECO:0000256" key="1">
    <source>
        <dbReference type="SAM" id="MobiDB-lite"/>
    </source>
</evidence>
<dbReference type="RefSeq" id="WP_185087966.1">
    <property type="nucleotide sequence ID" value="NZ_JACHJB010000003.1"/>
</dbReference>
<organism evidence="2 3">
    <name type="scientific">Nonomuraea muscovyensis</name>
    <dbReference type="NCBI Taxonomy" id="1124761"/>
    <lineage>
        <taxon>Bacteria</taxon>
        <taxon>Bacillati</taxon>
        <taxon>Actinomycetota</taxon>
        <taxon>Actinomycetes</taxon>
        <taxon>Streptosporangiales</taxon>
        <taxon>Streptosporangiaceae</taxon>
        <taxon>Nonomuraea</taxon>
    </lineage>
</organism>
<dbReference type="Gene3D" id="2.80.10.50">
    <property type="match status" value="1"/>
</dbReference>
<gene>
    <name evidence="2" type="ORF">FHU36_006688</name>
</gene>
<feature type="compositionally biased region" description="Low complexity" evidence="1">
    <location>
        <begin position="166"/>
        <end position="184"/>
    </location>
</feature>
<feature type="region of interest" description="Disordered" evidence="1">
    <location>
        <begin position="114"/>
        <end position="135"/>
    </location>
</feature>
<comment type="caution">
    <text evidence="2">The sequence shown here is derived from an EMBL/GenBank/DDBJ whole genome shotgun (WGS) entry which is preliminary data.</text>
</comment>
<evidence type="ECO:0000313" key="2">
    <source>
        <dbReference type="EMBL" id="MBB6350116.1"/>
    </source>
</evidence>
<keyword evidence="3" id="KW-1185">Reference proteome</keyword>
<dbReference type="SUPFAM" id="SSF50370">
    <property type="entry name" value="Ricin B-like lectins"/>
    <property type="match status" value="1"/>
</dbReference>
<dbReference type="InterPro" id="IPR035992">
    <property type="entry name" value="Ricin_B-like_lectins"/>
</dbReference>
<name>A0A7X0C9I4_9ACTN</name>
<evidence type="ECO:0000313" key="3">
    <source>
        <dbReference type="Proteomes" id="UP000583800"/>
    </source>
</evidence>
<dbReference type="EMBL" id="JACHJB010000003">
    <property type="protein sequence ID" value="MBB6350116.1"/>
    <property type="molecule type" value="Genomic_DNA"/>
</dbReference>
<proteinExistence type="predicted"/>
<feature type="region of interest" description="Disordered" evidence="1">
    <location>
        <begin position="165"/>
        <end position="184"/>
    </location>
</feature>
<protein>
    <recommendedName>
        <fullName evidence="4">XRE family transcriptional regulator</fullName>
    </recommendedName>
</protein>
<dbReference type="AlphaFoldDB" id="A0A7X0C9I4"/>
<dbReference type="CDD" id="cd00161">
    <property type="entry name" value="beta-trefoil_Ricin-like"/>
    <property type="match status" value="1"/>
</dbReference>
<sequence>MDENAWPDPHAARDIPEFLAAMRQIKAASNLSYRGLAEQAAAAGESLPISTLSSTLSRESMPSPEVVRALVRACGGSVGTAESWLAARARLAMAMASGPAVVAAGRAAEPVVPQAEPAASRAEPAAPQAGPGSSPRWRPGVLGLASIAVIGLVLVASWAFGPQGRSATSGGSGPSAAAYAASSTAPSAERDGRYRLRVAHSGLCVGEGPELLKGSERIVLGQHDCAVAKPAIILEPTAEGLFRIQLDHPTNGIGCATVDLGGRGPRLLISGSTCDPDRPDQRFRLEAVDTVRGGHLLRSASGPAYCIGVHQASKEPGMQLIQDRCTRGAHQVFTLDPRQR</sequence>
<dbReference type="Proteomes" id="UP000583800">
    <property type="component" value="Unassembled WGS sequence"/>
</dbReference>
<reference evidence="2 3" key="1">
    <citation type="submission" date="2020-08" db="EMBL/GenBank/DDBJ databases">
        <title>Sequencing the genomes of 1000 actinobacteria strains.</title>
        <authorList>
            <person name="Klenk H.-P."/>
        </authorList>
    </citation>
    <scope>NUCLEOTIDE SEQUENCE [LARGE SCALE GENOMIC DNA]</scope>
    <source>
        <strain evidence="2 3">DSM 45913</strain>
    </source>
</reference>